<reference evidence="2" key="2">
    <citation type="submission" date="2023-05" db="EMBL/GenBank/DDBJ databases">
        <authorList>
            <consortium name="Lawrence Berkeley National Laboratory"/>
            <person name="Steindorff A."/>
            <person name="Hensen N."/>
            <person name="Bonometti L."/>
            <person name="Westerberg I."/>
            <person name="Brannstrom I.O."/>
            <person name="Guillou S."/>
            <person name="Cros-Aarteil S."/>
            <person name="Calhoun S."/>
            <person name="Haridas S."/>
            <person name="Kuo A."/>
            <person name="Mondo S."/>
            <person name="Pangilinan J."/>
            <person name="Riley R."/>
            <person name="Labutti K."/>
            <person name="Andreopoulos B."/>
            <person name="Lipzen A."/>
            <person name="Chen C."/>
            <person name="Yanf M."/>
            <person name="Daum C."/>
            <person name="Ng V."/>
            <person name="Clum A."/>
            <person name="Ohm R."/>
            <person name="Martin F."/>
            <person name="Silar P."/>
            <person name="Natvig D."/>
            <person name="Lalanne C."/>
            <person name="Gautier V."/>
            <person name="Ament-Velasquez S.L."/>
            <person name="Kruys A."/>
            <person name="Hutchinson M.I."/>
            <person name="Powell A.J."/>
            <person name="Barry K."/>
            <person name="Miller A.N."/>
            <person name="Grigoriev I.V."/>
            <person name="Debuchy R."/>
            <person name="Gladieux P."/>
            <person name="Thoren M.H."/>
            <person name="Johannesson H."/>
        </authorList>
    </citation>
    <scope>NUCLEOTIDE SEQUENCE</scope>
    <source>
        <strain evidence="2">PSN293</strain>
    </source>
</reference>
<dbReference type="InterPro" id="IPR053720">
    <property type="entry name" value="Psm_Assembly_Chaperone"/>
</dbReference>
<dbReference type="GO" id="GO:0043248">
    <property type="term" value="P:proteasome assembly"/>
    <property type="evidence" value="ECO:0007669"/>
    <property type="project" value="InterPro"/>
</dbReference>
<reference evidence="2" key="1">
    <citation type="journal article" date="2023" name="Mol. Phylogenet. Evol.">
        <title>Genome-scale phylogeny and comparative genomics of the fungal order Sordariales.</title>
        <authorList>
            <person name="Hensen N."/>
            <person name="Bonometti L."/>
            <person name="Westerberg I."/>
            <person name="Brannstrom I.O."/>
            <person name="Guillou S."/>
            <person name="Cros-Aarteil S."/>
            <person name="Calhoun S."/>
            <person name="Haridas S."/>
            <person name="Kuo A."/>
            <person name="Mondo S."/>
            <person name="Pangilinan J."/>
            <person name="Riley R."/>
            <person name="LaButti K."/>
            <person name="Andreopoulos B."/>
            <person name="Lipzen A."/>
            <person name="Chen C."/>
            <person name="Yan M."/>
            <person name="Daum C."/>
            <person name="Ng V."/>
            <person name="Clum A."/>
            <person name="Steindorff A."/>
            <person name="Ohm R.A."/>
            <person name="Martin F."/>
            <person name="Silar P."/>
            <person name="Natvig D.O."/>
            <person name="Lalanne C."/>
            <person name="Gautier V."/>
            <person name="Ament-Velasquez S.L."/>
            <person name="Kruys A."/>
            <person name="Hutchinson M.I."/>
            <person name="Powell A.J."/>
            <person name="Barry K."/>
            <person name="Miller A.N."/>
            <person name="Grigoriev I.V."/>
            <person name="Debuchy R."/>
            <person name="Gladieux P."/>
            <person name="Hiltunen Thoren M."/>
            <person name="Johannesson H."/>
        </authorList>
    </citation>
    <scope>NUCLEOTIDE SEQUENCE</scope>
    <source>
        <strain evidence="2">PSN293</strain>
    </source>
</reference>
<evidence type="ECO:0008006" key="4">
    <source>
        <dbReference type="Google" id="ProtNLM"/>
    </source>
</evidence>
<dbReference type="InterPro" id="IPR018788">
    <property type="entry name" value="Proteasome_assmbl_chp_3"/>
</dbReference>
<gene>
    <name evidence="2" type="ORF">QBC37DRAFT_470905</name>
</gene>
<evidence type="ECO:0000256" key="1">
    <source>
        <dbReference type="SAM" id="MobiDB-lite"/>
    </source>
</evidence>
<name>A0AAN6YG76_9PEZI</name>
<accession>A0AAN6YG76</accession>
<feature type="region of interest" description="Disordered" evidence="1">
    <location>
        <begin position="1"/>
        <end position="28"/>
    </location>
</feature>
<proteinExistence type="predicted"/>
<feature type="region of interest" description="Disordered" evidence="1">
    <location>
        <begin position="69"/>
        <end position="90"/>
    </location>
</feature>
<evidence type="ECO:0000313" key="2">
    <source>
        <dbReference type="EMBL" id="KAK4217070.1"/>
    </source>
</evidence>
<evidence type="ECO:0000313" key="3">
    <source>
        <dbReference type="Proteomes" id="UP001301769"/>
    </source>
</evidence>
<dbReference type="Proteomes" id="UP001301769">
    <property type="component" value="Unassembled WGS sequence"/>
</dbReference>
<comment type="caution">
    <text evidence="2">The sequence shown here is derived from an EMBL/GenBank/DDBJ whole genome shotgun (WGS) entry which is preliminary data.</text>
</comment>
<dbReference type="EMBL" id="MU858062">
    <property type="protein sequence ID" value="KAK4217070.1"/>
    <property type="molecule type" value="Genomic_DNA"/>
</dbReference>
<protein>
    <recommendedName>
        <fullName evidence="4">Proteasome assembly chaperone 3</fullName>
    </recommendedName>
</protein>
<sequence length="147" mass="15601">MAGIEVRQEPFPAPSKHTTGEVNGVPTEITSTSFSDKIMITISQGGRLAQWVSVPLSAPSSASVDMGPIEAGASSLPSNHLTPKTLLGGGSEDRETLGQLYASQMASFLALRNPEDQRTLLLGLGMETVQGGRESYFDILELVQKVL</sequence>
<dbReference type="PANTHER" id="PTHR31051">
    <property type="entry name" value="PROTEASOME ASSEMBLY CHAPERONE 3"/>
    <property type="match status" value="1"/>
</dbReference>
<dbReference type="PANTHER" id="PTHR31051:SF1">
    <property type="entry name" value="PROTEASOME ASSEMBLY CHAPERONE 3"/>
    <property type="match status" value="1"/>
</dbReference>
<organism evidence="2 3">
    <name type="scientific">Rhypophila decipiens</name>
    <dbReference type="NCBI Taxonomy" id="261697"/>
    <lineage>
        <taxon>Eukaryota</taxon>
        <taxon>Fungi</taxon>
        <taxon>Dikarya</taxon>
        <taxon>Ascomycota</taxon>
        <taxon>Pezizomycotina</taxon>
        <taxon>Sordariomycetes</taxon>
        <taxon>Sordariomycetidae</taxon>
        <taxon>Sordariales</taxon>
        <taxon>Naviculisporaceae</taxon>
        <taxon>Rhypophila</taxon>
    </lineage>
</organism>
<keyword evidence="3" id="KW-1185">Reference proteome</keyword>
<dbReference type="Gene3D" id="3.30.230.90">
    <property type="match status" value="1"/>
</dbReference>
<dbReference type="AlphaFoldDB" id="A0AAN6YG76"/>